<sequence>MTFSEYFNALYPYLSDGDKPVDFFDKMIEHFIHVGALETCQLLDRPHDTKARYIKKSKPNKIKPEYAQYIYSKHNPQRYREWLDTRMCAQDTHYKIEEWLNDKDIEFYDVCAACDDLLENIFLNIAHPENSDVKLPEKSTAEGTDTLQLSNNDKELLKDFNIDFDSILEKCVSSNEAEVWFTNSLATKVNGLYNEKWKNRISEFEDLGLQSDILSTIATLQDFCKALDPDSKSIPGSSVRKLRIKLRDNYIKLHPDSYAGLFPYDAFIDDWNDENEFDM</sequence>
<organism evidence="1">
    <name type="scientific">Siphoviridae sp. ctTBd21</name>
    <dbReference type="NCBI Taxonomy" id="2825516"/>
    <lineage>
        <taxon>Viruses</taxon>
        <taxon>Duplodnaviria</taxon>
        <taxon>Heunggongvirae</taxon>
        <taxon>Uroviricota</taxon>
        <taxon>Caudoviricetes</taxon>
    </lineage>
</organism>
<protein>
    <submittedName>
        <fullName evidence="1">Uncharacterized protein</fullName>
    </submittedName>
</protein>
<proteinExistence type="predicted"/>
<reference evidence="1" key="1">
    <citation type="journal article" date="2021" name="Proc. Natl. Acad. Sci. U.S.A.">
        <title>A Catalog of Tens of Thousands of Viruses from Human Metagenomes Reveals Hidden Associations with Chronic Diseases.</title>
        <authorList>
            <person name="Tisza M.J."/>
            <person name="Buck C.B."/>
        </authorList>
    </citation>
    <scope>NUCLEOTIDE SEQUENCE</scope>
    <source>
        <strain evidence="1">CtTBd21</strain>
    </source>
</reference>
<dbReference type="EMBL" id="BK015593">
    <property type="protein sequence ID" value="DAE14809.1"/>
    <property type="molecule type" value="Genomic_DNA"/>
</dbReference>
<accession>A0A8S5Q7J1</accession>
<evidence type="ECO:0000313" key="1">
    <source>
        <dbReference type="EMBL" id="DAE14809.1"/>
    </source>
</evidence>
<name>A0A8S5Q7J1_9CAUD</name>